<feature type="transmembrane region" description="Helical" evidence="1">
    <location>
        <begin position="82"/>
        <end position="104"/>
    </location>
</feature>
<sequence length="117" mass="13378">MLLVQFDGVAYPLREFPKASDLSITVKLVWTPVASGLFYIYIPRKSRTMKFIYFAAWVSFLTLIDGLLAAHTRLVKHVHVHWSLIALVFAFLLLCVSGIVTWFFKKPAVFREEVGDS</sequence>
<feature type="transmembrane region" description="Helical" evidence="1">
    <location>
        <begin position="22"/>
        <end position="42"/>
    </location>
</feature>
<keyword evidence="1" id="KW-0812">Transmembrane</keyword>
<keyword evidence="3" id="KW-1185">Reference proteome</keyword>
<dbReference type="InterPro" id="IPR048147">
    <property type="entry name" value="CBO0543-like"/>
</dbReference>
<evidence type="ECO:0000256" key="1">
    <source>
        <dbReference type="SAM" id="Phobius"/>
    </source>
</evidence>
<evidence type="ECO:0000313" key="2">
    <source>
        <dbReference type="EMBL" id="TJY44561.1"/>
    </source>
</evidence>
<organism evidence="2 3">
    <name type="scientific">Cohnella pontilimi</name>
    <dbReference type="NCBI Taxonomy" id="2564100"/>
    <lineage>
        <taxon>Bacteria</taxon>
        <taxon>Bacillati</taxon>
        <taxon>Bacillota</taxon>
        <taxon>Bacilli</taxon>
        <taxon>Bacillales</taxon>
        <taxon>Paenibacillaceae</taxon>
        <taxon>Cohnella</taxon>
    </lineage>
</organism>
<accession>A0A4U0FHX3</accession>
<dbReference type="OrthoDB" id="2664017at2"/>
<dbReference type="NCBIfam" id="NF041644">
    <property type="entry name" value="CBO0543_fam"/>
    <property type="match status" value="1"/>
</dbReference>
<evidence type="ECO:0000313" key="3">
    <source>
        <dbReference type="Proteomes" id="UP000309673"/>
    </source>
</evidence>
<dbReference type="Proteomes" id="UP000309673">
    <property type="component" value="Unassembled WGS sequence"/>
</dbReference>
<feature type="transmembrane region" description="Helical" evidence="1">
    <location>
        <begin position="51"/>
        <end position="70"/>
    </location>
</feature>
<protein>
    <submittedName>
        <fullName evidence="2">Uncharacterized protein</fullName>
    </submittedName>
</protein>
<reference evidence="2 3" key="1">
    <citation type="submission" date="2019-04" db="EMBL/GenBank/DDBJ databases">
        <title>Cohnella sp. nov., isolated from soil.</title>
        <authorList>
            <person name="Kim W."/>
        </authorList>
    </citation>
    <scope>NUCLEOTIDE SEQUENCE [LARGE SCALE GENOMIC DNA]</scope>
    <source>
        <strain evidence="2 3">CAU 1483</strain>
    </source>
</reference>
<name>A0A4U0FHX3_9BACL</name>
<keyword evidence="1" id="KW-1133">Transmembrane helix</keyword>
<proteinExistence type="predicted"/>
<dbReference type="EMBL" id="SUPK01000001">
    <property type="protein sequence ID" value="TJY44561.1"/>
    <property type="molecule type" value="Genomic_DNA"/>
</dbReference>
<gene>
    <name evidence="2" type="ORF">E5161_00635</name>
</gene>
<comment type="caution">
    <text evidence="2">The sequence shown here is derived from an EMBL/GenBank/DDBJ whole genome shotgun (WGS) entry which is preliminary data.</text>
</comment>
<keyword evidence="1" id="KW-0472">Membrane</keyword>
<dbReference type="AlphaFoldDB" id="A0A4U0FHX3"/>